<reference evidence="2" key="2">
    <citation type="submission" date="2021-04" db="EMBL/GenBank/DDBJ databases">
        <authorList>
            <person name="Gilroy R."/>
        </authorList>
    </citation>
    <scope>NUCLEOTIDE SEQUENCE</scope>
    <source>
        <strain evidence="2">811</strain>
    </source>
</reference>
<proteinExistence type="predicted"/>
<dbReference type="Proteomes" id="UP000824204">
    <property type="component" value="Unassembled WGS sequence"/>
</dbReference>
<organism evidence="2 3">
    <name type="scientific">Candidatus Borkfalkia faecipullorum</name>
    <dbReference type="NCBI Taxonomy" id="2838510"/>
    <lineage>
        <taxon>Bacteria</taxon>
        <taxon>Bacillati</taxon>
        <taxon>Bacillota</taxon>
        <taxon>Clostridia</taxon>
        <taxon>Christensenellales</taxon>
        <taxon>Christensenellaceae</taxon>
        <taxon>Candidatus Borkfalkia</taxon>
    </lineage>
</organism>
<reference evidence="2" key="1">
    <citation type="journal article" date="2021" name="PeerJ">
        <title>Extensive microbial diversity within the chicken gut microbiome revealed by metagenomics and culture.</title>
        <authorList>
            <person name="Gilroy R."/>
            <person name="Ravi A."/>
            <person name="Getino M."/>
            <person name="Pursley I."/>
            <person name="Horton D.L."/>
            <person name="Alikhan N.F."/>
            <person name="Baker D."/>
            <person name="Gharbi K."/>
            <person name="Hall N."/>
            <person name="Watson M."/>
            <person name="Adriaenssens E.M."/>
            <person name="Foster-Nyarko E."/>
            <person name="Jarju S."/>
            <person name="Secka A."/>
            <person name="Antonio M."/>
            <person name="Oren A."/>
            <person name="Chaudhuri R.R."/>
            <person name="La Ragione R."/>
            <person name="Hildebrand F."/>
            <person name="Pallen M.J."/>
        </authorList>
    </citation>
    <scope>NUCLEOTIDE SEQUENCE</scope>
    <source>
        <strain evidence="2">811</strain>
    </source>
</reference>
<gene>
    <name evidence="2" type="ORF">H9741_00930</name>
</gene>
<dbReference type="AlphaFoldDB" id="A0A9D1V6R4"/>
<dbReference type="SUPFAM" id="SSF47789">
    <property type="entry name" value="C-terminal domain of RNA polymerase alpha subunit"/>
    <property type="match status" value="1"/>
</dbReference>
<dbReference type="EMBL" id="DXFX01000009">
    <property type="protein sequence ID" value="HIX07021.1"/>
    <property type="molecule type" value="Genomic_DNA"/>
</dbReference>
<comment type="caution">
    <text evidence="2">The sequence shown here is derived from an EMBL/GenBank/DDBJ whole genome shotgun (WGS) entry which is preliminary data.</text>
</comment>
<dbReference type="InterPro" id="IPR040674">
    <property type="entry name" value="PvuRts1I-like_SRA"/>
</dbReference>
<feature type="domain" description="PvuRts1 I-like SET and RING associated" evidence="1">
    <location>
        <begin position="2"/>
        <end position="147"/>
    </location>
</feature>
<protein>
    <recommendedName>
        <fullName evidence="1">PvuRts1 I-like SET and RING associated domain-containing protein</fullName>
    </recommendedName>
</protein>
<evidence type="ECO:0000313" key="3">
    <source>
        <dbReference type="Proteomes" id="UP000824204"/>
    </source>
</evidence>
<evidence type="ECO:0000313" key="2">
    <source>
        <dbReference type="EMBL" id="HIX07021.1"/>
    </source>
</evidence>
<accession>A0A9D1V6R4</accession>
<name>A0A9D1V6R4_9FIRM</name>
<sequence length="225" mass="25791">MKTLTAGDLIYGHSYTDMINKAIGTKFKGYRRSLAELDDFGAAGVGAWFVYMNGMEHGMEDNLWENFKSLDETYIKEFCVSPSHKKIMEKRDKEGFHPFRLAFQIDPYDTDDSPTCCKFLGAFCFSKFLREDLTAIEYKKISDVFRINGKDEFGAPCSTRADLLEIDDPVIKKFLSPIDELRLPEKIYQMLKSAEIKYAGELLELGLGTGSYSTEIRKCLYGFFR</sequence>
<dbReference type="Pfam" id="PF18491">
    <property type="entry name" value="SRA"/>
    <property type="match status" value="1"/>
</dbReference>
<evidence type="ECO:0000259" key="1">
    <source>
        <dbReference type="Pfam" id="PF18491"/>
    </source>
</evidence>